<accession>A0A5M4FCG3</accession>
<organism evidence="2 3">
    <name type="scientific">Aeromicrobium ginsengisoli</name>
    <dbReference type="NCBI Taxonomy" id="363867"/>
    <lineage>
        <taxon>Bacteria</taxon>
        <taxon>Bacillati</taxon>
        <taxon>Actinomycetota</taxon>
        <taxon>Actinomycetes</taxon>
        <taxon>Propionibacteriales</taxon>
        <taxon>Nocardioidaceae</taxon>
        <taxon>Aeromicrobium</taxon>
    </lineage>
</organism>
<name>A0A5M4FCG3_9ACTN</name>
<feature type="transmembrane region" description="Helical" evidence="1">
    <location>
        <begin position="233"/>
        <end position="253"/>
    </location>
</feature>
<keyword evidence="3" id="KW-1185">Reference proteome</keyword>
<evidence type="ECO:0000313" key="3">
    <source>
        <dbReference type="Proteomes" id="UP000380867"/>
    </source>
</evidence>
<feature type="transmembrane region" description="Helical" evidence="1">
    <location>
        <begin position="145"/>
        <end position="164"/>
    </location>
</feature>
<dbReference type="OrthoDB" id="5488443at2"/>
<dbReference type="SUPFAM" id="SSF81442">
    <property type="entry name" value="Cytochrome c oxidase subunit I-like"/>
    <property type="match status" value="1"/>
</dbReference>
<feature type="transmembrane region" description="Helical" evidence="1">
    <location>
        <begin position="70"/>
        <end position="89"/>
    </location>
</feature>
<feature type="transmembrane region" description="Helical" evidence="1">
    <location>
        <begin position="338"/>
        <end position="356"/>
    </location>
</feature>
<feature type="transmembrane region" description="Helical" evidence="1">
    <location>
        <begin position="38"/>
        <end position="58"/>
    </location>
</feature>
<keyword evidence="1" id="KW-1133">Transmembrane helix</keyword>
<comment type="caution">
    <text evidence="2">The sequence shown here is derived from an EMBL/GenBank/DDBJ whole genome shotgun (WGS) entry which is preliminary data.</text>
</comment>
<feature type="transmembrane region" description="Helical" evidence="1">
    <location>
        <begin position="117"/>
        <end position="133"/>
    </location>
</feature>
<reference evidence="2" key="1">
    <citation type="submission" date="2019-09" db="EMBL/GenBank/DDBJ databases">
        <authorList>
            <person name="Li J."/>
        </authorList>
    </citation>
    <scope>NUCLEOTIDE SEQUENCE [LARGE SCALE GENOMIC DNA]</scope>
    <source>
        <strain evidence="2">JCM 14732</strain>
    </source>
</reference>
<feature type="transmembrane region" description="Helical" evidence="1">
    <location>
        <begin position="193"/>
        <end position="212"/>
    </location>
</feature>
<dbReference type="EMBL" id="SDPQ02000003">
    <property type="protein sequence ID" value="KAA1395909.1"/>
    <property type="molecule type" value="Genomic_DNA"/>
</dbReference>
<dbReference type="AlphaFoldDB" id="A0A5M4FCG3"/>
<dbReference type="RefSeq" id="WP_149690557.1">
    <property type="nucleotide sequence ID" value="NZ_SDPQ02000003.1"/>
</dbReference>
<dbReference type="InterPro" id="IPR036927">
    <property type="entry name" value="Cyt_c_oxase-like_su1_sf"/>
</dbReference>
<feature type="transmembrane region" description="Helical" evidence="1">
    <location>
        <begin position="299"/>
        <end position="318"/>
    </location>
</feature>
<gene>
    <name evidence="2" type="ORF">ESP70_017415</name>
</gene>
<proteinExistence type="predicted"/>
<keyword evidence="1" id="KW-0472">Membrane</keyword>
<evidence type="ECO:0000313" key="2">
    <source>
        <dbReference type="EMBL" id="KAA1395909.1"/>
    </source>
</evidence>
<sequence>MSATCDDAAEQVTRQLGFDCHDVSPVVSVHNPFELASWTMPVLELLIIGGAVFALVHALRRFREGDPINLALWFAPLVYLFVTEPPLYFPEWFGLDKQFGFIFAHNIFTVQFMWDRLPLYIIAIYPALTQLSYELVRVLGVFRRGAVVGSVAVAFVCQVFYEVFDQLGPQLKWWAWNDANQDVNHPALASVPMNSMVLFASVSFGVMTWLVVRLCGTPEGGQPRRGWSLTWRIVLAGVLAPPAMSVFGIPSSIFGGDTPNVTAQAWVLGIELGLIWLAGVWILVTHLRRRDEFEPMTPFARIYPVLYLVVMAVLWLTALPEFLDATNGVTSDGTPIGSGLYTIACFIGATAVLAVLHTTRRRSVLTVG</sequence>
<keyword evidence="1" id="KW-0812">Transmembrane</keyword>
<protein>
    <submittedName>
        <fullName evidence="2">Cbb3-type cytochrome c oxidase subunit I</fullName>
    </submittedName>
</protein>
<dbReference type="Proteomes" id="UP000380867">
    <property type="component" value="Unassembled WGS sequence"/>
</dbReference>
<evidence type="ECO:0000256" key="1">
    <source>
        <dbReference type="SAM" id="Phobius"/>
    </source>
</evidence>
<feature type="transmembrane region" description="Helical" evidence="1">
    <location>
        <begin position="265"/>
        <end position="287"/>
    </location>
</feature>